<reference evidence="2 3" key="1">
    <citation type="submission" date="2020-07" db="EMBL/GenBank/DDBJ databases">
        <title>Sequencing the genomes of 1000 actinobacteria strains.</title>
        <authorList>
            <person name="Klenk H.-P."/>
        </authorList>
    </citation>
    <scope>NUCLEOTIDE SEQUENCE [LARGE SCALE GENOMIC DNA]</scope>
    <source>
        <strain evidence="2 3">DSM 104001</strain>
    </source>
</reference>
<keyword evidence="1" id="KW-0732">Signal</keyword>
<accession>A0A853CCA0</accession>
<proteinExistence type="predicted"/>
<feature type="chain" id="PRO_5032805076" evidence="1">
    <location>
        <begin position="27"/>
        <end position="872"/>
    </location>
</feature>
<sequence>MHLVRSAVVAGTVVAAVLAVAPAALAEDAPAAGDTVVGELVQAWPEHEDADDAAAHAAEGPLSWIATDSGDSVRVPTADVAQLPLGATVQVTLGGEVRDAATREDGLEPAQDVVASDVVAPAEAPPVAPASAPYTDEVTVALVTPAGLAADGTDVNALVGTVNGAVADFWESQTGGAIKIHATAGAPGWLTSSVSCNSPYDLWEDVRRQLSWTPGAGKHLLLYVPGYPAQMPSCAYGLAQVSPSRNYGGYAYVRDTTPSVIAHELGHNFSLGHSSSVQCDSTVEVGSCRTNAYDDLYDVMGYSWDQLGSLNAAQAARLGVLGTGQAAVSSSGSYTLSPLSGTTGTRALSMQGPDGTVYWLEDRPSSGQDGWISSTTLDSGVLLRRASTGSDTSLLLDGTPSPRAGWDADVAVALPVNTAVPVDDGAFSVTVQSATSSGATLQISVDSPLAAAYTASGGASGPLGTQTIAGETCGGLYPSGCVRTYQNGFIFWSLRTRAQVVLNPIAAEYTAMGEALGPLGYPVGPRYGTANGGYTQPFQYGRVHWSPTTGAHAVYGAISQAYDPLWGESGVLGYPVGEAYNTPGSGLTQAFQFGRIHFSPGTGAHAVFGPMSPVYDGLWGESGALGYPVGDRYPTANGGFTQAFQNGRIHWSQTTGAHAVLSDIGRAYDPLWGESGALGYPVGDRYPTANGGFTQAFQNGRIHWSQTTGAHAVLSDIGRAYDPLWGESGVLGYPVGDRYPTPGGGWTQAFQAGRIHWSPATGAHAVYGDISREYDRLRGESGVLGYPVTERYPTANGGFTQAFQNGRIHWSPTTNAYAVTGAISRAYDARGGEGGRLGYPVTGQTSYGSTVSQNFQHGRIAVTGTSLAITYF</sequence>
<dbReference type="AlphaFoldDB" id="A0A853CCA0"/>
<protein>
    <submittedName>
        <fullName evidence="2">Uncharacterized protein with LGFP repeats</fullName>
    </submittedName>
</protein>
<dbReference type="EMBL" id="JACBZT010000001">
    <property type="protein sequence ID" value="NYJ04666.1"/>
    <property type="molecule type" value="Genomic_DNA"/>
</dbReference>
<feature type="signal peptide" evidence="1">
    <location>
        <begin position="1"/>
        <end position="26"/>
    </location>
</feature>
<dbReference type="InterPro" id="IPR013207">
    <property type="entry name" value="LGFP"/>
</dbReference>
<evidence type="ECO:0000313" key="2">
    <source>
        <dbReference type="EMBL" id="NYJ04666.1"/>
    </source>
</evidence>
<dbReference type="Pfam" id="PF08310">
    <property type="entry name" value="LGFP"/>
    <property type="match status" value="7"/>
</dbReference>
<comment type="caution">
    <text evidence="2">The sequence shown here is derived from an EMBL/GenBank/DDBJ whole genome shotgun (WGS) entry which is preliminary data.</text>
</comment>
<dbReference type="Proteomes" id="UP000541969">
    <property type="component" value="Unassembled WGS sequence"/>
</dbReference>
<dbReference type="SUPFAM" id="SSF55486">
    <property type="entry name" value="Metalloproteases ('zincins'), catalytic domain"/>
    <property type="match status" value="1"/>
</dbReference>
<organism evidence="2 3">
    <name type="scientific">Petropleomorpha daqingensis</name>
    <dbReference type="NCBI Taxonomy" id="2026353"/>
    <lineage>
        <taxon>Bacteria</taxon>
        <taxon>Bacillati</taxon>
        <taxon>Actinomycetota</taxon>
        <taxon>Actinomycetes</taxon>
        <taxon>Geodermatophilales</taxon>
        <taxon>Geodermatophilaceae</taxon>
        <taxon>Petropleomorpha</taxon>
    </lineage>
</organism>
<evidence type="ECO:0000256" key="1">
    <source>
        <dbReference type="SAM" id="SignalP"/>
    </source>
</evidence>
<keyword evidence="3" id="KW-1185">Reference proteome</keyword>
<evidence type="ECO:0000313" key="3">
    <source>
        <dbReference type="Proteomes" id="UP000541969"/>
    </source>
</evidence>
<name>A0A853CCA0_9ACTN</name>
<dbReference type="RefSeq" id="WP_179715357.1">
    <property type="nucleotide sequence ID" value="NZ_JACBZT010000001.1"/>
</dbReference>
<gene>
    <name evidence="2" type="ORF">GGQ55_000944</name>
</gene>